<gene>
    <name evidence="1" type="ORF">EYC80_003923</name>
</gene>
<evidence type="ECO:0000313" key="1">
    <source>
        <dbReference type="EMBL" id="KAB8304538.1"/>
    </source>
</evidence>
<dbReference type="Proteomes" id="UP000326757">
    <property type="component" value="Unassembled WGS sequence"/>
</dbReference>
<reference evidence="1 2" key="1">
    <citation type="submission" date="2019-06" db="EMBL/GenBank/DDBJ databases">
        <title>Genome Sequence of the Brown Rot Fungal Pathogen Monilinia laxa.</title>
        <authorList>
            <person name="De Miccolis Angelini R.M."/>
            <person name="Landi L."/>
            <person name="Abate D."/>
            <person name="Pollastro S."/>
            <person name="Romanazzi G."/>
            <person name="Faretra F."/>
        </authorList>
    </citation>
    <scope>NUCLEOTIDE SEQUENCE [LARGE SCALE GENOMIC DNA]</scope>
    <source>
        <strain evidence="1 2">Mlax316</strain>
    </source>
</reference>
<name>A0A5N6KLH5_MONLA</name>
<dbReference type="AlphaFoldDB" id="A0A5N6KLH5"/>
<evidence type="ECO:0000313" key="2">
    <source>
        <dbReference type="Proteomes" id="UP000326757"/>
    </source>
</evidence>
<organism evidence="1 2">
    <name type="scientific">Monilinia laxa</name>
    <name type="common">Brown rot fungus</name>
    <name type="synonym">Sclerotinia laxa</name>
    <dbReference type="NCBI Taxonomy" id="61186"/>
    <lineage>
        <taxon>Eukaryota</taxon>
        <taxon>Fungi</taxon>
        <taxon>Dikarya</taxon>
        <taxon>Ascomycota</taxon>
        <taxon>Pezizomycotina</taxon>
        <taxon>Leotiomycetes</taxon>
        <taxon>Helotiales</taxon>
        <taxon>Sclerotiniaceae</taxon>
        <taxon>Monilinia</taxon>
    </lineage>
</organism>
<comment type="caution">
    <text evidence="1">The sequence shown here is derived from an EMBL/GenBank/DDBJ whole genome shotgun (WGS) entry which is preliminary data.</text>
</comment>
<sequence>MKDSYTYINIPSIHVLAASKTKDESGILKTTLIHTFRGIKSWKERKLRDINFQRNARYAPNPTIPKINNSERSNIIKDKKEKLNLHPYACMHAFSLCMHTSSALALPTTCGIVSYM</sequence>
<accession>A0A5N6KLH5</accession>
<proteinExistence type="predicted"/>
<protein>
    <submittedName>
        <fullName evidence="1">Uncharacterized protein</fullName>
    </submittedName>
</protein>
<dbReference type="EMBL" id="VIGI01000001">
    <property type="protein sequence ID" value="KAB8304538.1"/>
    <property type="molecule type" value="Genomic_DNA"/>
</dbReference>
<keyword evidence="2" id="KW-1185">Reference proteome</keyword>